<evidence type="ECO:0000313" key="1">
    <source>
        <dbReference type="EMBL" id="DAD73933.1"/>
    </source>
</evidence>
<reference evidence="1" key="1">
    <citation type="journal article" date="2021" name="Proc. Natl. Acad. Sci. U.S.A.">
        <title>A Catalog of Tens of Thousands of Viruses from Human Metagenomes Reveals Hidden Associations with Chronic Diseases.</title>
        <authorList>
            <person name="Tisza M.J."/>
            <person name="Buck C.B."/>
        </authorList>
    </citation>
    <scope>NUCLEOTIDE SEQUENCE</scope>
    <source>
        <strain evidence="1">CtFn287</strain>
    </source>
</reference>
<name>A0A8S5LV56_9CAUD</name>
<accession>A0A8S5LV56</accession>
<sequence>MKTLKKHIEVGKYSFDIVVNRDIATSAMDSVPELSAYIFEQAKLAVNNKTNKVPDEFDILYAAAKKGEINQMSKREEQVAECVRLAFPKMLKAAGENLNANEIIDYIYENGVDEEFNAGVYEMILLGFFQREVSSKKVNFSMK</sequence>
<dbReference type="EMBL" id="BK014748">
    <property type="protein sequence ID" value="DAD73933.1"/>
    <property type="molecule type" value="Genomic_DNA"/>
</dbReference>
<proteinExistence type="predicted"/>
<protein>
    <submittedName>
        <fullName evidence="1">Uncharacterized protein</fullName>
    </submittedName>
</protein>
<organism evidence="1">
    <name type="scientific">Siphoviridae sp. ctFn287</name>
    <dbReference type="NCBI Taxonomy" id="2826215"/>
    <lineage>
        <taxon>Viruses</taxon>
        <taxon>Duplodnaviria</taxon>
        <taxon>Heunggongvirae</taxon>
        <taxon>Uroviricota</taxon>
        <taxon>Caudoviricetes</taxon>
    </lineage>
</organism>